<dbReference type="Gene3D" id="3.40.50.2000">
    <property type="entry name" value="Glycogen Phosphorylase B"/>
    <property type="match status" value="2"/>
</dbReference>
<organism evidence="3 4">
    <name type="scientific">Persicirhabdus sediminis</name>
    <dbReference type="NCBI Taxonomy" id="454144"/>
    <lineage>
        <taxon>Bacteria</taxon>
        <taxon>Pseudomonadati</taxon>
        <taxon>Verrucomicrobiota</taxon>
        <taxon>Verrucomicrobiia</taxon>
        <taxon>Verrucomicrobiales</taxon>
        <taxon>Verrucomicrobiaceae</taxon>
        <taxon>Persicirhabdus</taxon>
    </lineage>
</organism>
<dbReference type="RefSeq" id="WP_200311622.1">
    <property type="nucleotide sequence ID" value="NZ_JAENIM010000039.1"/>
</dbReference>
<dbReference type="GO" id="GO:0005829">
    <property type="term" value="C:cytosol"/>
    <property type="evidence" value="ECO:0007669"/>
    <property type="project" value="TreeGrafter"/>
</dbReference>
<sequence>MPKMPAALPVPTEAKFYLKGESLVVVAPAGVIESCLAVPAVRALKAFRPMSKFTVLCDADSAVLWPALGFDVLSYPVGSSARKIASLCKGKDFDSAVIWQACEAAKALKKLNVEQRVGYPAKGLEACLTQAISVPSAPGPIEHRVRFYLKLVDQLGAPAFVAANFITLDKRQPSGPLTICLSPRSNLGASHEWVGPGWLKVVQSFEKHWGQPVRWLLIGEDYPELEQAFADAGVEIAERVAADPGSQLNAMVRSHAVLTVDSDTPHLAAYLGVPAVVLFGPNEPAWKRPLGKQHRVVREHVCCSPCFAAKCVLDHRCMHRIKPSAVLAQLTSVVSELVLS</sequence>
<protein>
    <recommendedName>
        <fullName evidence="5">ADP-heptose:LPS heptosyltransferase</fullName>
    </recommendedName>
</protein>
<dbReference type="Pfam" id="PF01075">
    <property type="entry name" value="Glyco_transf_9"/>
    <property type="match status" value="1"/>
</dbReference>
<name>A0A8J7MDX0_9BACT</name>
<accession>A0A8J7MDX0</accession>
<dbReference type="InterPro" id="IPR051199">
    <property type="entry name" value="LPS_LOS_Heptosyltrfase"/>
</dbReference>
<dbReference type="GO" id="GO:0009244">
    <property type="term" value="P:lipopolysaccharide core region biosynthetic process"/>
    <property type="evidence" value="ECO:0007669"/>
    <property type="project" value="TreeGrafter"/>
</dbReference>
<dbReference type="AlphaFoldDB" id="A0A8J7MDX0"/>
<keyword evidence="4" id="KW-1185">Reference proteome</keyword>
<evidence type="ECO:0000256" key="1">
    <source>
        <dbReference type="ARBA" id="ARBA00022676"/>
    </source>
</evidence>
<evidence type="ECO:0000256" key="2">
    <source>
        <dbReference type="ARBA" id="ARBA00022679"/>
    </source>
</evidence>
<evidence type="ECO:0000313" key="3">
    <source>
        <dbReference type="EMBL" id="MBK1791627.1"/>
    </source>
</evidence>
<dbReference type="GO" id="GO:0008713">
    <property type="term" value="F:ADP-heptose-lipopolysaccharide heptosyltransferase activity"/>
    <property type="evidence" value="ECO:0007669"/>
    <property type="project" value="TreeGrafter"/>
</dbReference>
<dbReference type="Proteomes" id="UP000624703">
    <property type="component" value="Unassembled WGS sequence"/>
</dbReference>
<dbReference type="EMBL" id="JAENIM010000039">
    <property type="protein sequence ID" value="MBK1791627.1"/>
    <property type="molecule type" value="Genomic_DNA"/>
</dbReference>
<evidence type="ECO:0000313" key="4">
    <source>
        <dbReference type="Proteomes" id="UP000624703"/>
    </source>
</evidence>
<dbReference type="InterPro" id="IPR002201">
    <property type="entry name" value="Glyco_trans_9"/>
</dbReference>
<reference evidence="3" key="1">
    <citation type="submission" date="2021-01" db="EMBL/GenBank/DDBJ databases">
        <title>Modified the classification status of verrucomicrobia.</title>
        <authorList>
            <person name="Feng X."/>
        </authorList>
    </citation>
    <scope>NUCLEOTIDE SEQUENCE</scope>
    <source>
        <strain evidence="3">_KCTC 22039</strain>
    </source>
</reference>
<keyword evidence="1" id="KW-0328">Glycosyltransferase</keyword>
<gene>
    <name evidence="3" type="ORF">JIN82_10735</name>
</gene>
<keyword evidence="2" id="KW-0808">Transferase</keyword>
<dbReference type="SUPFAM" id="SSF53756">
    <property type="entry name" value="UDP-Glycosyltransferase/glycogen phosphorylase"/>
    <property type="match status" value="1"/>
</dbReference>
<evidence type="ECO:0008006" key="5">
    <source>
        <dbReference type="Google" id="ProtNLM"/>
    </source>
</evidence>
<proteinExistence type="predicted"/>
<comment type="caution">
    <text evidence="3">The sequence shown here is derived from an EMBL/GenBank/DDBJ whole genome shotgun (WGS) entry which is preliminary data.</text>
</comment>
<dbReference type="PANTHER" id="PTHR30160">
    <property type="entry name" value="TETRAACYLDISACCHARIDE 4'-KINASE-RELATED"/>
    <property type="match status" value="1"/>
</dbReference>